<dbReference type="PANTHER" id="PTHR11669:SF8">
    <property type="entry name" value="DNA POLYMERASE III SUBUNIT DELTA"/>
    <property type="match status" value="1"/>
</dbReference>
<dbReference type="AlphaFoldDB" id="A0A1I4LBU0"/>
<dbReference type="Gene3D" id="3.40.50.300">
    <property type="entry name" value="P-loop containing nucleotide triphosphate hydrolases"/>
    <property type="match status" value="1"/>
</dbReference>
<accession>A0A1I4LBU0</accession>
<sequence length="354" mass="40427">MEELEELYPWQNTLWQQLRRAEEMRAHALLLKGRKGIGKLSFAYALAKSLLCERVTARLTACGQCASCRWFTQGTHPNFYLIAPEAFTSAPSDAALESDEDRRENDTVKSRKKAGQQITIDQVRSLDHFVYFSGHQAGYKVILIHPAEAMNAAAANALLKKLEEPPAHALFLLIAHQWQDLLPTIRSRCQQITMPVPDTVTACDWLIQQGVDPPETYLALAGASPLQAKMFSQGDYLVQHAEFIRQMSLPERLDPIPLSSALSKLDLSMLVNWLQKWCYDLMSCRVTGKVRYHLQHETTIRKLAATINPLQFAQFWRDLIKTQRLSQHPLNTKLFIEEMLLSYMSVMVPGRYRE</sequence>
<gene>
    <name evidence="2" type="ORF">SAMN05421880_10210</name>
</gene>
<dbReference type="GO" id="GO:0008408">
    <property type="term" value="F:3'-5' exonuclease activity"/>
    <property type="evidence" value="ECO:0007669"/>
    <property type="project" value="InterPro"/>
</dbReference>
<dbReference type="STRING" id="52442.SAMN05421880_10210"/>
<dbReference type="InterPro" id="IPR027417">
    <property type="entry name" value="P-loop_NTPase"/>
</dbReference>
<dbReference type="GO" id="GO:0009360">
    <property type="term" value="C:DNA polymerase III complex"/>
    <property type="evidence" value="ECO:0007669"/>
    <property type="project" value="TreeGrafter"/>
</dbReference>
<dbReference type="RefSeq" id="WP_338061119.1">
    <property type="nucleotide sequence ID" value="NZ_FOUF01000002.1"/>
</dbReference>
<name>A0A1I4LBU0_9PROT</name>
<dbReference type="InterPro" id="IPR050238">
    <property type="entry name" value="DNA_Rep/Repair_Clamp_Loader"/>
</dbReference>
<keyword evidence="3" id="KW-1185">Reference proteome</keyword>
<dbReference type="PANTHER" id="PTHR11669">
    <property type="entry name" value="REPLICATION FACTOR C / DNA POLYMERASE III GAMMA-TAU SUBUNIT"/>
    <property type="match status" value="1"/>
</dbReference>
<feature type="region of interest" description="Disordered" evidence="1">
    <location>
        <begin position="93"/>
        <end position="113"/>
    </location>
</feature>
<proteinExistence type="predicted"/>
<evidence type="ECO:0000313" key="2">
    <source>
        <dbReference type="EMBL" id="SFL88339.1"/>
    </source>
</evidence>
<dbReference type="NCBIfam" id="TIGR00678">
    <property type="entry name" value="holB"/>
    <property type="match status" value="1"/>
</dbReference>
<feature type="compositionally biased region" description="Basic and acidic residues" evidence="1">
    <location>
        <begin position="100"/>
        <end position="109"/>
    </location>
</feature>
<dbReference type="SUPFAM" id="SSF52540">
    <property type="entry name" value="P-loop containing nucleoside triphosphate hydrolases"/>
    <property type="match status" value="1"/>
</dbReference>
<dbReference type="GO" id="GO:0003887">
    <property type="term" value="F:DNA-directed DNA polymerase activity"/>
    <property type="evidence" value="ECO:0007669"/>
    <property type="project" value="InterPro"/>
</dbReference>
<dbReference type="Proteomes" id="UP000199561">
    <property type="component" value="Unassembled WGS sequence"/>
</dbReference>
<protein>
    <submittedName>
        <fullName evidence="2">DNA polymerase III, delta prime subunit</fullName>
    </submittedName>
</protein>
<dbReference type="EMBL" id="FOUF01000002">
    <property type="protein sequence ID" value="SFL88339.1"/>
    <property type="molecule type" value="Genomic_DNA"/>
</dbReference>
<evidence type="ECO:0000313" key="3">
    <source>
        <dbReference type="Proteomes" id="UP000199561"/>
    </source>
</evidence>
<dbReference type="Pfam" id="PF13177">
    <property type="entry name" value="DNA_pol3_delta2"/>
    <property type="match status" value="1"/>
</dbReference>
<dbReference type="InterPro" id="IPR004622">
    <property type="entry name" value="DNA_pol_HolB"/>
</dbReference>
<dbReference type="GO" id="GO:0006261">
    <property type="term" value="P:DNA-templated DNA replication"/>
    <property type="evidence" value="ECO:0007669"/>
    <property type="project" value="TreeGrafter"/>
</dbReference>
<evidence type="ECO:0000256" key="1">
    <source>
        <dbReference type="SAM" id="MobiDB-lite"/>
    </source>
</evidence>
<organism evidence="2 3">
    <name type="scientific">Nitrosomonas nitrosa</name>
    <dbReference type="NCBI Taxonomy" id="52442"/>
    <lineage>
        <taxon>Bacteria</taxon>
        <taxon>Pseudomonadati</taxon>
        <taxon>Pseudomonadota</taxon>
        <taxon>Betaproteobacteria</taxon>
        <taxon>Nitrosomonadales</taxon>
        <taxon>Nitrosomonadaceae</taxon>
        <taxon>Nitrosomonas</taxon>
    </lineage>
</organism>
<reference evidence="2 3" key="1">
    <citation type="submission" date="2016-10" db="EMBL/GenBank/DDBJ databases">
        <authorList>
            <person name="de Groot N.N."/>
        </authorList>
    </citation>
    <scope>NUCLEOTIDE SEQUENCE [LARGE SCALE GENOMIC DNA]</scope>
    <source>
        <strain evidence="2 3">Nm146</strain>
    </source>
</reference>